<dbReference type="SUPFAM" id="SSF51430">
    <property type="entry name" value="NAD(P)-linked oxidoreductase"/>
    <property type="match status" value="1"/>
</dbReference>
<dbReference type="PANTHER" id="PTHR43364:SF17">
    <property type="entry name" value="ALDO KETO REDUCTASE"/>
    <property type="match status" value="1"/>
</dbReference>
<dbReference type="InterPro" id="IPR036812">
    <property type="entry name" value="NAD(P)_OxRdtase_dom_sf"/>
</dbReference>
<evidence type="ECO:0000256" key="1">
    <source>
        <dbReference type="ARBA" id="ARBA00022857"/>
    </source>
</evidence>
<dbReference type="EMBL" id="JMQN01000036">
    <property type="protein sequence ID" value="KEA63451.1"/>
    <property type="molecule type" value="Genomic_DNA"/>
</dbReference>
<evidence type="ECO:0000256" key="3">
    <source>
        <dbReference type="ARBA" id="ARBA00038157"/>
    </source>
</evidence>
<keyword evidence="1" id="KW-0521">NADP</keyword>
<dbReference type="InterPro" id="IPR050523">
    <property type="entry name" value="AKR_Detox_Biosynth"/>
</dbReference>
<organism evidence="6 7">
    <name type="scientific">Marinobacterium lacunae</name>
    <dbReference type="NCBI Taxonomy" id="1232683"/>
    <lineage>
        <taxon>Bacteria</taxon>
        <taxon>Pseudomonadati</taxon>
        <taxon>Pseudomonadota</taxon>
        <taxon>Gammaproteobacteria</taxon>
        <taxon>Oceanospirillales</taxon>
        <taxon>Oceanospirillaceae</taxon>
        <taxon>Marinobacterium</taxon>
    </lineage>
</organism>
<gene>
    <name evidence="6" type="ORF">ADIMK_2230</name>
</gene>
<dbReference type="Proteomes" id="UP000028252">
    <property type="component" value="Unassembled WGS sequence"/>
</dbReference>
<evidence type="ECO:0000313" key="7">
    <source>
        <dbReference type="Proteomes" id="UP000028252"/>
    </source>
</evidence>
<dbReference type="NCBIfam" id="NF007912">
    <property type="entry name" value="PRK10625.1"/>
    <property type="match status" value="1"/>
</dbReference>
<dbReference type="Gene3D" id="3.20.20.100">
    <property type="entry name" value="NADP-dependent oxidoreductase domain"/>
    <property type="match status" value="1"/>
</dbReference>
<accession>A0A081FY46</accession>
<protein>
    <recommendedName>
        <fullName evidence="4">Protein tas</fullName>
    </recommendedName>
</protein>
<name>A0A081FY46_9GAMM</name>
<dbReference type="PATRIC" id="fig|1232683.4.peg.2189"/>
<dbReference type="OrthoDB" id="9772407at2"/>
<dbReference type="STRING" id="1232683.ADIMK_2230"/>
<proteinExistence type="inferred from homology"/>
<evidence type="ECO:0000256" key="2">
    <source>
        <dbReference type="ARBA" id="ARBA00023002"/>
    </source>
</evidence>
<dbReference type="eggNOG" id="COG0667">
    <property type="taxonomic scope" value="Bacteria"/>
</dbReference>
<dbReference type="PANTHER" id="PTHR43364">
    <property type="entry name" value="NADH-SPECIFIC METHYLGLYOXAL REDUCTASE-RELATED"/>
    <property type="match status" value="1"/>
</dbReference>
<dbReference type="GO" id="GO:0016491">
    <property type="term" value="F:oxidoreductase activity"/>
    <property type="evidence" value="ECO:0007669"/>
    <property type="project" value="UniProtKB-KW"/>
</dbReference>
<sequence>MEYKKLGRSDLNVSRIALGTMTFGRTNTEAESFEQMDYALAQGINLFDAAEMYPVPTDPKYQGNTERYIGNWLKARGTRDKVVIATKAAGPGEQVSYIRPDLHFDRANLRKAVEDSLSRLQTDYIDLYQLHWPDRSTNMFGRLGYEHKPESDGTPILETLQVLKELVDEGKIRHVGLSNETAWGTMKFLQLSELHNLPRPVSVQNPYNLLNRSLEVGLSEVMLREQVDLLAYSPMAFGVLSGKYLGGVRPEGSRLEQFPQFARYMTDSGLEATEAYVDLAKRVGMEPAMLALAFVNSRDFLGSNIIGATRMEQLKADIASLEVRLSADLLAEIEAIHRRYTYPCP</sequence>
<evidence type="ECO:0000313" key="6">
    <source>
        <dbReference type="EMBL" id="KEA63451.1"/>
    </source>
</evidence>
<keyword evidence="2" id="KW-0560">Oxidoreductase</keyword>
<comment type="similarity">
    <text evidence="3">Belongs to the aldo/keto reductase family. Aldo/keto reductase 2 subfamily.</text>
</comment>
<dbReference type="InterPro" id="IPR023210">
    <property type="entry name" value="NADP_OxRdtase_dom"/>
</dbReference>
<evidence type="ECO:0000259" key="5">
    <source>
        <dbReference type="Pfam" id="PF00248"/>
    </source>
</evidence>
<dbReference type="FunFam" id="3.20.20.100:FF:000005">
    <property type="entry name" value="NADP(H)-dependent aldo-keto reductase"/>
    <property type="match status" value="1"/>
</dbReference>
<feature type="domain" description="NADP-dependent oxidoreductase" evidence="5">
    <location>
        <begin position="15"/>
        <end position="336"/>
    </location>
</feature>
<keyword evidence="7" id="KW-1185">Reference proteome</keyword>
<reference evidence="6 7" key="1">
    <citation type="submission" date="2014-04" db="EMBL/GenBank/DDBJ databases">
        <title>Marinobacterium kochiensis sp. nov., isolated from sediment sample collected from Kochi backwaters in Kerala, India.</title>
        <authorList>
            <person name="Singh A."/>
            <person name="Pinnaka A.K."/>
        </authorList>
    </citation>
    <scope>NUCLEOTIDE SEQUENCE [LARGE SCALE GENOMIC DNA]</scope>
    <source>
        <strain evidence="6 7">AK27</strain>
    </source>
</reference>
<dbReference type="CDD" id="cd19094">
    <property type="entry name" value="AKR_Tas-like"/>
    <property type="match status" value="1"/>
</dbReference>
<dbReference type="RefSeq" id="WP_036187916.1">
    <property type="nucleotide sequence ID" value="NZ_JMQN01000036.1"/>
</dbReference>
<evidence type="ECO:0000256" key="4">
    <source>
        <dbReference type="ARBA" id="ARBA00070119"/>
    </source>
</evidence>
<dbReference type="InterPro" id="IPR020471">
    <property type="entry name" value="AKR"/>
</dbReference>
<dbReference type="AlphaFoldDB" id="A0A081FY46"/>
<dbReference type="Pfam" id="PF00248">
    <property type="entry name" value="Aldo_ket_red"/>
    <property type="match status" value="1"/>
</dbReference>
<comment type="caution">
    <text evidence="6">The sequence shown here is derived from an EMBL/GenBank/DDBJ whole genome shotgun (WGS) entry which is preliminary data.</text>
</comment>
<dbReference type="PRINTS" id="PR00069">
    <property type="entry name" value="ALDKETRDTASE"/>
</dbReference>